<comment type="caution">
    <text evidence="1">The sequence shown here is derived from an EMBL/GenBank/DDBJ whole genome shotgun (WGS) entry which is preliminary data.</text>
</comment>
<dbReference type="SUPFAM" id="SSF52833">
    <property type="entry name" value="Thioredoxin-like"/>
    <property type="match status" value="1"/>
</dbReference>
<evidence type="ECO:0000313" key="2">
    <source>
        <dbReference type="Proteomes" id="UP000634668"/>
    </source>
</evidence>
<name>A0A918J6X9_9FLAO</name>
<dbReference type="Gene3D" id="3.40.30.10">
    <property type="entry name" value="Glutaredoxin"/>
    <property type="match status" value="1"/>
</dbReference>
<dbReference type="InterPro" id="IPR036249">
    <property type="entry name" value="Thioredoxin-like_sf"/>
</dbReference>
<accession>A0A918J6X9</accession>
<dbReference type="EMBL" id="BMWP01000050">
    <property type="protein sequence ID" value="GGW51165.1"/>
    <property type="molecule type" value="Genomic_DNA"/>
</dbReference>
<protein>
    <submittedName>
        <fullName evidence="1">Thioredoxin</fullName>
    </submittedName>
</protein>
<keyword evidence="2" id="KW-1185">Reference proteome</keyword>
<reference evidence="1" key="2">
    <citation type="submission" date="2020-09" db="EMBL/GenBank/DDBJ databases">
        <authorList>
            <person name="Sun Q."/>
            <person name="Kim S."/>
        </authorList>
    </citation>
    <scope>NUCLEOTIDE SEQUENCE</scope>
    <source>
        <strain evidence="1">KCTC 12113</strain>
    </source>
</reference>
<dbReference type="RefSeq" id="WP_026814936.1">
    <property type="nucleotide sequence ID" value="NZ_BMWP01000050.1"/>
</dbReference>
<dbReference type="Proteomes" id="UP000634668">
    <property type="component" value="Unassembled WGS sequence"/>
</dbReference>
<dbReference type="AlphaFoldDB" id="A0A918J6X9"/>
<organism evidence="1 2">
    <name type="scientific">Arenibacter certesii</name>
    <dbReference type="NCBI Taxonomy" id="228955"/>
    <lineage>
        <taxon>Bacteria</taxon>
        <taxon>Pseudomonadati</taxon>
        <taxon>Bacteroidota</taxon>
        <taxon>Flavobacteriia</taxon>
        <taxon>Flavobacteriales</taxon>
        <taxon>Flavobacteriaceae</taxon>
        <taxon>Arenibacter</taxon>
    </lineage>
</organism>
<sequence>MDQKPETLVDHQLIHQSLDKSMGYDEYRQLTAKLAAEGLSTGKVQNENLSNYTALNDRRMKRLDKTIKISSEIESKIKSVDRKITWLVLTESWCGDAAQTIPVMNKIASLNSNISLRLVLRDENLELMEGFLTNGAMAIPKLIALDNATKEIIGEWGSRPSTASKMVQEQKEKVGEFTPEFIEELQQWYNKDKGQNTINDLLPLLFLE</sequence>
<proteinExistence type="predicted"/>
<reference evidence="1" key="1">
    <citation type="journal article" date="2014" name="Int. J. Syst. Evol. Microbiol.">
        <title>Complete genome sequence of Corynebacterium casei LMG S-19264T (=DSM 44701T), isolated from a smear-ripened cheese.</title>
        <authorList>
            <consortium name="US DOE Joint Genome Institute (JGI-PGF)"/>
            <person name="Walter F."/>
            <person name="Albersmeier A."/>
            <person name="Kalinowski J."/>
            <person name="Ruckert C."/>
        </authorList>
    </citation>
    <scope>NUCLEOTIDE SEQUENCE</scope>
    <source>
        <strain evidence="1">KCTC 12113</strain>
    </source>
</reference>
<evidence type="ECO:0000313" key="1">
    <source>
        <dbReference type="EMBL" id="GGW51165.1"/>
    </source>
</evidence>
<dbReference type="Pfam" id="PF14595">
    <property type="entry name" value="Thioredoxin_9"/>
    <property type="match status" value="1"/>
</dbReference>
<gene>
    <name evidence="1" type="ORF">GCM10007383_38390</name>
</gene>